<dbReference type="GO" id="GO:0042254">
    <property type="term" value="P:ribosome biogenesis"/>
    <property type="evidence" value="ECO:0007669"/>
    <property type="project" value="UniProtKB-UniRule"/>
</dbReference>
<dbReference type="GO" id="GO:0003924">
    <property type="term" value="F:GTPase activity"/>
    <property type="evidence" value="ECO:0007669"/>
    <property type="project" value="InterPro"/>
</dbReference>
<dbReference type="InterPro" id="IPR045086">
    <property type="entry name" value="OBG_GTPase"/>
</dbReference>
<organism evidence="2 3">
    <name type="scientific">Streptococcus vestibularis</name>
    <dbReference type="NCBI Taxonomy" id="1343"/>
    <lineage>
        <taxon>Bacteria</taxon>
        <taxon>Bacillati</taxon>
        <taxon>Bacillota</taxon>
        <taxon>Bacilli</taxon>
        <taxon>Lactobacillales</taxon>
        <taxon>Streptococcaceae</taxon>
        <taxon>Streptococcus</taxon>
    </lineage>
</organism>
<feature type="non-terminal residue" evidence="2">
    <location>
        <position position="79"/>
    </location>
</feature>
<dbReference type="AlphaFoldDB" id="A0A943LYP0"/>
<proteinExistence type="predicted"/>
<gene>
    <name evidence="2" type="primary">obgE</name>
    <name evidence="2" type="synonym">cgtA</name>
    <name evidence="2" type="synonym">obg</name>
    <name evidence="2" type="synonym">yhbZ</name>
    <name evidence="2" type="ORF">KH901_08000</name>
</gene>
<dbReference type="PANTHER" id="PTHR11702">
    <property type="entry name" value="DEVELOPMENTALLY REGULATED GTP-BINDING PROTEIN-RELATED"/>
    <property type="match status" value="1"/>
</dbReference>
<dbReference type="Gene3D" id="2.70.210.12">
    <property type="entry name" value="GTP1/OBG domain"/>
    <property type="match status" value="1"/>
</dbReference>
<dbReference type="GO" id="GO:0005525">
    <property type="term" value="F:GTP binding"/>
    <property type="evidence" value="ECO:0007669"/>
    <property type="project" value="InterPro"/>
</dbReference>
<dbReference type="PROSITE" id="PS51883">
    <property type="entry name" value="OBG"/>
    <property type="match status" value="1"/>
</dbReference>
<dbReference type="Pfam" id="PF01018">
    <property type="entry name" value="GTP1_OBG"/>
    <property type="match status" value="1"/>
</dbReference>
<dbReference type="PANTHER" id="PTHR11702:SF31">
    <property type="entry name" value="MITOCHONDRIAL RIBOSOME-ASSOCIATED GTPASE 2"/>
    <property type="match status" value="1"/>
</dbReference>
<dbReference type="InterPro" id="IPR036726">
    <property type="entry name" value="GTP1_OBG_dom_sf"/>
</dbReference>
<evidence type="ECO:0000313" key="2">
    <source>
        <dbReference type="EMBL" id="MBS6098370.1"/>
    </source>
</evidence>
<accession>A0A943LYP0</accession>
<evidence type="ECO:0000259" key="1">
    <source>
        <dbReference type="PROSITE" id="PS51883"/>
    </source>
</evidence>
<evidence type="ECO:0000313" key="3">
    <source>
        <dbReference type="Proteomes" id="UP000703822"/>
    </source>
</evidence>
<dbReference type="InterPro" id="IPR006169">
    <property type="entry name" value="GTP1_OBG_dom"/>
</dbReference>
<dbReference type="EMBL" id="JAHAGS010000229">
    <property type="protein sequence ID" value="MBS6098370.1"/>
    <property type="molecule type" value="Genomic_DNA"/>
</dbReference>
<protein>
    <submittedName>
        <fullName evidence="2">GTPase ObgE</fullName>
    </submittedName>
</protein>
<feature type="domain" description="Obg" evidence="1">
    <location>
        <begin position="2"/>
        <end position="79"/>
    </location>
</feature>
<sequence length="79" mass="8595">MSMFLDTAKISVKAGRGGDGMVAFRREKYVPNGGPWGGDGGKGGSVIFKVDEGLRTLMDFRYNRKFKAKNGEKGMTKGM</sequence>
<name>A0A943LYP0_STRVE</name>
<dbReference type="SUPFAM" id="SSF82051">
    <property type="entry name" value="Obg GTP-binding protein N-terminal domain"/>
    <property type="match status" value="1"/>
</dbReference>
<dbReference type="Proteomes" id="UP000703822">
    <property type="component" value="Unassembled WGS sequence"/>
</dbReference>
<reference evidence="2" key="1">
    <citation type="submission" date="2021-05" db="EMBL/GenBank/DDBJ databases">
        <title>Infant gut strain persistence is associated with maternal origin, phylogeny, and functional potential including surface adhesion and iron acquisition.</title>
        <authorList>
            <person name="Lou Y.C."/>
        </authorList>
    </citation>
    <scope>NUCLEOTIDE SEQUENCE</scope>
    <source>
        <strain evidence="2">L3_122_031G1_dasL3_122_031G1_maxbin2.maxbin.025s ta_sub</strain>
    </source>
</reference>
<comment type="caution">
    <text evidence="2">The sequence shown here is derived from an EMBL/GenBank/DDBJ whole genome shotgun (WGS) entry which is preliminary data.</text>
</comment>